<keyword evidence="6" id="KW-1003">Cell membrane</keyword>
<evidence type="ECO:0000313" key="21">
    <source>
        <dbReference type="EMBL" id="TFJ84063.1"/>
    </source>
</evidence>
<evidence type="ECO:0000256" key="4">
    <source>
        <dbReference type="ARBA" id="ARBA00008773"/>
    </source>
</evidence>
<keyword evidence="22" id="KW-1185">Reference proteome</keyword>
<name>A0A4D9D224_9STRA</name>
<comment type="subcellular location">
    <subcellularLocation>
        <location evidence="3">Cell membrane</location>
    </subcellularLocation>
    <subcellularLocation>
        <location evidence="2">Secreted</location>
        <location evidence="2">Cell wall</location>
    </subcellularLocation>
</comment>
<evidence type="ECO:0000256" key="3">
    <source>
        <dbReference type="ARBA" id="ARBA00004236"/>
    </source>
</evidence>
<comment type="catalytic activity">
    <reaction evidence="1">
        <text>Hydrolysis of (1-&gt;3)-beta-D-glucosidic linkages in (1-&gt;3)-beta-D-glucans.</text>
        <dbReference type="EC" id="3.2.1.39"/>
    </reaction>
</comment>
<evidence type="ECO:0000256" key="1">
    <source>
        <dbReference type="ARBA" id="ARBA00000382"/>
    </source>
</evidence>
<keyword evidence="8" id="KW-0964">Secreted</keyword>
<accession>A0A4D9D224</accession>
<dbReference type="EC" id="3.2.1.39" evidence="5"/>
<comment type="function">
    <text evidence="16">Glucanases play a role in cell expansion during growth, in cell-cell fusion during mating, and in spore release during sporulation. This enzyme may be involved in beta-glucan degradation. Active on laminarin and lichenan.</text>
</comment>
<dbReference type="GO" id="GO:0042973">
    <property type="term" value="F:glucan endo-1,3-beta-D-glucosidase activity"/>
    <property type="evidence" value="ECO:0007669"/>
    <property type="project" value="UniProtKB-EC"/>
</dbReference>
<evidence type="ECO:0000256" key="18">
    <source>
        <dbReference type="ARBA" id="ARBA00043078"/>
    </source>
</evidence>
<dbReference type="AlphaFoldDB" id="A0A4D9D224"/>
<dbReference type="SUPFAM" id="SSF51445">
    <property type="entry name" value="(Trans)glycosidases"/>
    <property type="match status" value="1"/>
</dbReference>
<evidence type="ECO:0000256" key="10">
    <source>
        <dbReference type="ARBA" id="ARBA00022801"/>
    </source>
</evidence>
<evidence type="ECO:0000256" key="11">
    <source>
        <dbReference type="ARBA" id="ARBA00023136"/>
    </source>
</evidence>
<dbReference type="GO" id="GO:0071555">
    <property type="term" value="P:cell wall organization"/>
    <property type="evidence" value="ECO:0007669"/>
    <property type="project" value="UniProtKB-KW"/>
</dbReference>
<evidence type="ECO:0000256" key="16">
    <source>
        <dbReference type="ARBA" id="ARBA00037649"/>
    </source>
</evidence>
<evidence type="ECO:0000256" key="8">
    <source>
        <dbReference type="ARBA" id="ARBA00022525"/>
    </source>
</evidence>
<keyword evidence="10" id="KW-0378">Hydrolase</keyword>
<evidence type="ECO:0000256" key="15">
    <source>
        <dbReference type="ARBA" id="ARBA00023326"/>
    </source>
</evidence>
<evidence type="ECO:0000256" key="6">
    <source>
        <dbReference type="ARBA" id="ARBA00022475"/>
    </source>
</evidence>
<dbReference type="InterPro" id="IPR050732">
    <property type="entry name" value="Beta-glucan_modifiers"/>
</dbReference>
<keyword evidence="13" id="KW-0119">Carbohydrate metabolism</keyword>
<dbReference type="PANTHER" id="PTHR16631">
    <property type="entry name" value="GLUCAN 1,3-BETA-GLUCOSIDASE"/>
    <property type="match status" value="1"/>
</dbReference>
<evidence type="ECO:0000256" key="14">
    <source>
        <dbReference type="ARBA" id="ARBA00023316"/>
    </source>
</evidence>
<proteinExistence type="inferred from homology"/>
<evidence type="ECO:0000256" key="9">
    <source>
        <dbReference type="ARBA" id="ARBA00022729"/>
    </source>
</evidence>
<evidence type="ECO:0000256" key="5">
    <source>
        <dbReference type="ARBA" id="ARBA00012780"/>
    </source>
</evidence>
<dbReference type="GO" id="GO:0005886">
    <property type="term" value="C:plasma membrane"/>
    <property type="evidence" value="ECO:0007669"/>
    <property type="project" value="UniProtKB-SubCell"/>
</dbReference>
<organism evidence="21 22">
    <name type="scientific">Nannochloropsis salina CCMP1776</name>
    <dbReference type="NCBI Taxonomy" id="1027361"/>
    <lineage>
        <taxon>Eukaryota</taxon>
        <taxon>Sar</taxon>
        <taxon>Stramenopiles</taxon>
        <taxon>Ochrophyta</taxon>
        <taxon>Eustigmatophyceae</taxon>
        <taxon>Eustigmatales</taxon>
        <taxon>Monodopsidaceae</taxon>
        <taxon>Microchloropsis</taxon>
        <taxon>Microchloropsis salina</taxon>
    </lineage>
</organism>
<dbReference type="InterPro" id="IPR017853">
    <property type="entry name" value="GH"/>
</dbReference>
<keyword evidence="9 20" id="KW-0732">Signal</keyword>
<evidence type="ECO:0000256" key="19">
    <source>
        <dbReference type="RuleBase" id="RU004335"/>
    </source>
</evidence>
<keyword evidence="12" id="KW-0325">Glycoprotein</keyword>
<evidence type="ECO:0000256" key="12">
    <source>
        <dbReference type="ARBA" id="ARBA00023180"/>
    </source>
</evidence>
<evidence type="ECO:0000256" key="17">
    <source>
        <dbReference type="ARBA" id="ARBA00042373"/>
    </source>
</evidence>
<evidence type="ECO:0000256" key="7">
    <source>
        <dbReference type="ARBA" id="ARBA00022512"/>
    </source>
</evidence>
<dbReference type="Pfam" id="PF00332">
    <property type="entry name" value="Glyco_hydro_17"/>
    <property type="match status" value="1"/>
</dbReference>
<keyword evidence="15" id="KW-0624">Polysaccharide degradation</keyword>
<keyword evidence="11" id="KW-0472">Membrane</keyword>
<feature type="chain" id="PRO_5020037239" description="glucan endo-1,3-beta-D-glucosidase" evidence="20">
    <location>
        <begin position="16"/>
        <end position="400"/>
    </location>
</feature>
<feature type="signal peptide" evidence="20">
    <location>
        <begin position="1"/>
        <end position="15"/>
    </location>
</feature>
<dbReference type="GO" id="GO:0000272">
    <property type="term" value="P:polysaccharide catabolic process"/>
    <property type="evidence" value="ECO:0007669"/>
    <property type="project" value="UniProtKB-KW"/>
</dbReference>
<dbReference type="Gene3D" id="3.20.20.80">
    <property type="entry name" value="Glycosidases"/>
    <property type="match status" value="1"/>
</dbReference>
<dbReference type="PANTHER" id="PTHR16631:SF17">
    <property type="entry name" value="GLUCAN ENDO-1,3-BETA-GLUCOSIDASE BTGC"/>
    <property type="match status" value="1"/>
</dbReference>
<evidence type="ECO:0000256" key="2">
    <source>
        <dbReference type="ARBA" id="ARBA00004191"/>
    </source>
</evidence>
<sequence length="400" mass="44225">MLFLGILFFVSACAAIALSSSKNFTGPTSIAEKDSTQTAELLADARASSAAPVSTSALLFSASSSSSSSPSINSSPLGPISISSSTKVTTVDPFSFPATSRSLALGVCWAPKHNMSSPADILADALLIRRHFRQVRTFYSAYYQTPVMPYFVQAGLKAVLGVFMYPDEPSWTEAEKRVAVQSAISFPSHTVAIYVGNENVAPYGNYSVDELIRHMQDVREGLREKGVQVPVGTVQRLTEWLREKDEMDRLAEASDLLGVNFYPYFSIDGESLEAQWEKMVKRYPNHMQKIRVTETGWPSAGSPNFANRTASHAQAEAYYQTYVKWACEQRRRIEGEEEKGGGAETFYYAYFDGRAPSTAPDYEAHFGLVTEDGNKPKFELEDGFCPGEKELLQEKDDKTF</sequence>
<dbReference type="EMBL" id="SDOX01000020">
    <property type="protein sequence ID" value="TFJ84063.1"/>
    <property type="molecule type" value="Genomic_DNA"/>
</dbReference>
<comment type="caution">
    <text evidence="21">The sequence shown here is derived from an EMBL/GenBank/DDBJ whole genome shotgun (WGS) entry which is preliminary data.</text>
</comment>
<keyword evidence="7" id="KW-0134">Cell wall</keyword>
<protein>
    <recommendedName>
        <fullName evidence="5">glucan endo-1,3-beta-D-glucosidase</fullName>
        <ecNumber evidence="5">3.2.1.39</ecNumber>
    </recommendedName>
    <alternativeName>
        <fullName evidence="18">Endo-1,3-beta-glucanase btgC</fullName>
    </alternativeName>
    <alternativeName>
        <fullName evidence="17">Laminarinase btgC</fullName>
    </alternativeName>
</protein>
<evidence type="ECO:0000313" key="22">
    <source>
        <dbReference type="Proteomes" id="UP000355283"/>
    </source>
</evidence>
<evidence type="ECO:0000256" key="13">
    <source>
        <dbReference type="ARBA" id="ARBA00023277"/>
    </source>
</evidence>
<evidence type="ECO:0000256" key="20">
    <source>
        <dbReference type="SAM" id="SignalP"/>
    </source>
</evidence>
<reference evidence="21 22" key="1">
    <citation type="submission" date="2019-01" db="EMBL/GenBank/DDBJ databases">
        <title>Nuclear Genome Assembly of the Microalgal Biofuel strain Nannochloropsis salina CCMP1776.</title>
        <authorList>
            <person name="Hovde B."/>
        </authorList>
    </citation>
    <scope>NUCLEOTIDE SEQUENCE [LARGE SCALE GENOMIC DNA]</scope>
    <source>
        <strain evidence="21 22">CCMP1776</strain>
    </source>
</reference>
<dbReference type="InterPro" id="IPR000490">
    <property type="entry name" value="Glyco_hydro_17"/>
</dbReference>
<dbReference type="Proteomes" id="UP000355283">
    <property type="component" value="Unassembled WGS sequence"/>
</dbReference>
<comment type="similarity">
    <text evidence="4 19">Belongs to the glycosyl hydrolase 17 family.</text>
</comment>
<dbReference type="OrthoDB" id="78039at2759"/>
<keyword evidence="14" id="KW-0961">Cell wall biogenesis/degradation</keyword>
<gene>
    <name evidence="21" type="ORF">NSK_004536</name>
</gene>